<dbReference type="EC" id="2.5.1.145" evidence="7"/>
<reference evidence="9 10" key="1">
    <citation type="submission" date="2018-03" db="EMBL/GenBank/DDBJ databases">
        <title>Genomic Encyclopedia of Archaeal and Bacterial Type Strains, Phase II (KMG-II): from individual species to whole genera.</title>
        <authorList>
            <person name="Goeker M."/>
        </authorList>
    </citation>
    <scope>NUCLEOTIDE SEQUENCE [LARGE SCALE GENOMIC DNA]</scope>
    <source>
        <strain evidence="9 10">DSM 44889</strain>
    </source>
</reference>
<dbReference type="Proteomes" id="UP000245469">
    <property type="component" value="Unassembled WGS sequence"/>
</dbReference>
<feature type="transmembrane region" description="Helical" evidence="7">
    <location>
        <begin position="31"/>
        <end position="48"/>
    </location>
</feature>
<dbReference type="PROSITE" id="PS01311">
    <property type="entry name" value="LGT"/>
    <property type="match status" value="1"/>
</dbReference>
<dbReference type="GO" id="GO:0005886">
    <property type="term" value="C:plasma membrane"/>
    <property type="evidence" value="ECO:0007669"/>
    <property type="project" value="UniProtKB-SubCell"/>
</dbReference>
<comment type="catalytic activity">
    <reaction evidence="7">
        <text>L-cysteinyl-[prolipoprotein] + a 1,2-diacyl-sn-glycero-3-phospho-(1'-sn-glycerol) = an S-1,2-diacyl-sn-glyceryl-L-cysteinyl-[prolipoprotein] + sn-glycerol 1-phosphate + H(+)</text>
        <dbReference type="Rhea" id="RHEA:56712"/>
        <dbReference type="Rhea" id="RHEA-COMP:14679"/>
        <dbReference type="Rhea" id="RHEA-COMP:14680"/>
        <dbReference type="ChEBI" id="CHEBI:15378"/>
        <dbReference type="ChEBI" id="CHEBI:29950"/>
        <dbReference type="ChEBI" id="CHEBI:57685"/>
        <dbReference type="ChEBI" id="CHEBI:64716"/>
        <dbReference type="ChEBI" id="CHEBI:140658"/>
        <dbReference type="EC" id="2.5.1.145"/>
    </reaction>
</comment>
<dbReference type="NCBIfam" id="TIGR00544">
    <property type="entry name" value="lgt"/>
    <property type="match status" value="1"/>
</dbReference>
<keyword evidence="2 7" id="KW-1003">Cell membrane</keyword>
<evidence type="ECO:0000256" key="7">
    <source>
        <dbReference type="HAMAP-Rule" id="MF_01147"/>
    </source>
</evidence>
<dbReference type="Pfam" id="PF01790">
    <property type="entry name" value="LGT"/>
    <property type="match status" value="1"/>
</dbReference>
<feature type="transmembrane region" description="Helical" evidence="7">
    <location>
        <begin position="220"/>
        <end position="239"/>
    </location>
</feature>
<feature type="compositionally biased region" description="Low complexity" evidence="8">
    <location>
        <begin position="288"/>
        <end position="302"/>
    </location>
</feature>
<evidence type="ECO:0000256" key="5">
    <source>
        <dbReference type="ARBA" id="ARBA00022989"/>
    </source>
</evidence>
<evidence type="ECO:0000256" key="6">
    <source>
        <dbReference type="ARBA" id="ARBA00023136"/>
    </source>
</evidence>
<comment type="subcellular location">
    <subcellularLocation>
        <location evidence="7">Cell membrane</location>
        <topology evidence="7">Multi-pass membrane protein</topology>
    </subcellularLocation>
</comment>
<keyword evidence="6 7" id="KW-0472">Membrane</keyword>
<dbReference type="GO" id="GO:0008961">
    <property type="term" value="F:phosphatidylglycerol-prolipoprotein diacylglyceryl transferase activity"/>
    <property type="evidence" value="ECO:0007669"/>
    <property type="project" value="UniProtKB-UniRule"/>
</dbReference>
<feature type="binding site" evidence="7">
    <location>
        <position position="150"/>
    </location>
    <ligand>
        <name>a 1,2-diacyl-sn-glycero-3-phospho-(1'-sn-glycerol)</name>
        <dbReference type="ChEBI" id="CHEBI:64716"/>
    </ligand>
</feature>
<accession>A0A316A0K4</accession>
<comment type="function">
    <text evidence="7">Catalyzes the transfer of the diacylglyceryl group from phosphatidylglycerol to the sulfhydryl group of the N-terminal cysteine of a prolipoprotein, the first step in the formation of mature lipoproteins.</text>
</comment>
<feature type="transmembrane region" description="Helical" evidence="7">
    <location>
        <begin position="100"/>
        <end position="124"/>
    </location>
</feature>
<evidence type="ECO:0000256" key="3">
    <source>
        <dbReference type="ARBA" id="ARBA00022679"/>
    </source>
</evidence>
<dbReference type="HAMAP" id="MF_01147">
    <property type="entry name" value="Lgt"/>
    <property type="match status" value="1"/>
</dbReference>
<dbReference type="PANTHER" id="PTHR30589:SF0">
    <property type="entry name" value="PHOSPHATIDYLGLYCEROL--PROLIPOPROTEIN DIACYLGLYCERYL TRANSFERASE"/>
    <property type="match status" value="1"/>
</dbReference>
<gene>
    <name evidence="7" type="primary">lgt</name>
    <name evidence="9" type="ORF">BXY45_12192</name>
</gene>
<comment type="pathway">
    <text evidence="7">Protein modification; lipoprotein biosynthesis (diacylglyceryl transfer).</text>
</comment>
<evidence type="ECO:0000256" key="1">
    <source>
        <dbReference type="ARBA" id="ARBA00007150"/>
    </source>
</evidence>
<dbReference type="PANTHER" id="PTHR30589">
    <property type="entry name" value="PROLIPOPROTEIN DIACYLGLYCERYL TRANSFERASE"/>
    <property type="match status" value="1"/>
</dbReference>
<protein>
    <recommendedName>
        <fullName evidence="7">Phosphatidylglycerol--prolipoprotein diacylglyceryl transferase</fullName>
        <ecNumber evidence="7">2.5.1.145</ecNumber>
    </recommendedName>
</protein>
<feature type="region of interest" description="Disordered" evidence="8">
    <location>
        <begin position="288"/>
        <end position="334"/>
    </location>
</feature>
<keyword evidence="3 7" id="KW-0808">Transferase</keyword>
<proteinExistence type="inferred from homology"/>
<dbReference type="InterPro" id="IPR001640">
    <property type="entry name" value="Lgt"/>
</dbReference>
<evidence type="ECO:0000256" key="2">
    <source>
        <dbReference type="ARBA" id="ARBA00022475"/>
    </source>
</evidence>
<keyword evidence="10" id="KW-1185">Reference proteome</keyword>
<evidence type="ECO:0000313" key="9">
    <source>
        <dbReference type="EMBL" id="PWJ51215.1"/>
    </source>
</evidence>
<comment type="similarity">
    <text evidence="1 7">Belongs to the Lgt family.</text>
</comment>
<name>A0A316A0K4_9ACTN</name>
<keyword evidence="4 7" id="KW-0812">Transmembrane</keyword>
<dbReference type="GO" id="GO:0042158">
    <property type="term" value="P:lipoprotein biosynthetic process"/>
    <property type="evidence" value="ECO:0007669"/>
    <property type="project" value="UniProtKB-UniRule"/>
</dbReference>
<feature type="compositionally biased region" description="Basic and acidic residues" evidence="8">
    <location>
        <begin position="325"/>
        <end position="334"/>
    </location>
</feature>
<sequence length="334" mass="35466">MLSGALASAGVLAFIPSPEQGVWHLGPVPLRAYAFCILAGIALAVWLTDRRWRARGGLPGQIADIALWAVPFGIVGGRLYHVVSSPAAYFGEGGNPVAALYIWNGGLGIWGAVALGAVGAWFGCRAVGARFSAYADTLAPGLLLAQAVGRFGNWFNQELYGKPTTLPWALEIDPQHREPGYEDVETYHPTFLYEAIWNVGAAAVLVWAQRRFRLGHGRVFFSYVVLYTLGRVWIEALRIDPAEQVLGLRLNIWTCLVVGLAGIVAFVVSARRHPGIEDSVLVPGRDTAATADTADGSDTVTAPGATVDDTAGSAPPSSASSPSAGRDDSSRDVR</sequence>
<keyword evidence="9" id="KW-0449">Lipoprotein</keyword>
<organism evidence="9 10">
    <name type="scientific">Quadrisphaera granulorum</name>
    <dbReference type="NCBI Taxonomy" id="317664"/>
    <lineage>
        <taxon>Bacteria</taxon>
        <taxon>Bacillati</taxon>
        <taxon>Actinomycetota</taxon>
        <taxon>Actinomycetes</taxon>
        <taxon>Kineosporiales</taxon>
        <taxon>Kineosporiaceae</taxon>
        <taxon>Quadrisphaera</taxon>
    </lineage>
</organism>
<evidence type="ECO:0000313" key="10">
    <source>
        <dbReference type="Proteomes" id="UP000245469"/>
    </source>
</evidence>
<comment type="caution">
    <text evidence="9">The sequence shown here is derived from an EMBL/GenBank/DDBJ whole genome shotgun (WGS) entry which is preliminary data.</text>
</comment>
<dbReference type="UniPathway" id="UPA00664"/>
<feature type="transmembrane region" description="Helical" evidence="7">
    <location>
        <begin position="60"/>
        <end position="80"/>
    </location>
</feature>
<evidence type="ECO:0000256" key="4">
    <source>
        <dbReference type="ARBA" id="ARBA00022692"/>
    </source>
</evidence>
<keyword evidence="5 7" id="KW-1133">Transmembrane helix</keyword>
<feature type="transmembrane region" description="Helical" evidence="7">
    <location>
        <begin position="251"/>
        <end position="270"/>
    </location>
</feature>
<evidence type="ECO:0000256" key="8">
    <source>
        <dbReference type="SAM" id="MobiDB-lite"/>
    </source>
</evidence>
<feature type="compositionally biased region" description="Low complexity" evidence="8">
    <location>
        <begin position="311"/>
        <end position="324"/>
    </location>
</feature>
<dbReference type="AlphaFoldDB" id="A0A316A0K4"/>
<dbReference type="EMBL" id="QGDQ01000021">
    <property type="protein sequence ID" value="PWJ51215.1"/>
    <property type="molecule type" value="Genomic_DNA"/>
</dbReference>